<gene>
    <name evidence="9" type="ORF">NCTC11647_01121</name>
</gene>
<dbReference type="PANTHER" id="PTHR43442:SF3">
    <property type="entry name" value="GLUCONOKINASE-RELATED"/>
    <property type="match status" value="1"/>
</dbReference>
<evidence type="ECO:0000256" key="3">
    <source>
        <dbReference type="ARBA" id="ARBA00012054"/>
    </source>
</evidence>
<dbReference type="Pfam" id="PF01202">
    <property type="entry name" value="SKI"/>
    <property type="match status" value="1"/>
</dbReference>
<keyword evidence="6 9" id="KW-0418">Kinase</keyword>
<comment type="pathway">
    <text evidence="1">Carbohydrate acid metabolism.</text>
</comment>
<dbReference type="GO" id="GO:0005737">
    <property type="term" value="C:cytoplasm"/>
    <property type="evidence" value="ECO:0007669"/>
    <property type="project" value="TreeGrafter"/>
</dbReference>
<dbReference type="EMBL" id="UATL01000001">
    <property type="protein sequence ID" value="SPY28035.1"/>
    <property type="molecule type" value="Genomic_DNA"/>
</dbReference>
<evidence type="ECO:0000256" key="5">
    <source>
        <dbReference type="ARBA" id="ARBA00022741"/>
    </source>
</evidence>
<evidence type="ECO:0000256" key="2">
    <source>
        <dbReference type="ARBA" id="ARBA00008420"/>
    </source>
</evidence>
<dbReference type="OrthoDB" id="5646444at2"/>
<dbReference type="GO" id="GO:0046316">
    <property type="term" value="F:gluconokinase activity"/>
    <property type="evidence" value="ECO:0007669"/>
    <property type="project" value="UniProtKB-EC"/>
</dbReference>
<evidence type="ECO:0000256" key="7">
    <source>
        <dbReference type="ARBA" id="ARBA00022840"/>
    </source>
</evidence>
<dbReference type="GO" id="GO:0005975">
    <property type="term" value="P:carbohydrate metabolic process"/>
    <property type="evidence" value="ECO:0007669"/>
    <property type="project" value="InterPro"/>
</dbReference>
<sequence length="178" mass="20176">MTPSLNLTYAPNVLFLFGLSGAGKSYVGDVIGQNSGWHVYHADEDLTQEMRRVISEQKPFTEQMRDDFFVKIVSRIKQLQKQHKKIVVTQGAYKNKHRHYLLQSIDDLELIMVSASDSLIHKRLEHRHNGISNQSAAAIKHVFETPNHLAHVIENNEGSEFIIQQLNALYANARSAAA</sequence>
<comment type="catalytic activity">
    <reaction evidence="8">
        <text>D-gluconate + ATP = 6-phospho-D-gluconate + ADP + H(+)</text>
        <dbReference type="Rhea" id="RHEA:19433"/>
        <dbReference type="ChEBI" id="CHEBI:15378"/>
        <dbReference type="ChEBI" id="CHEBI:18391"/>
        <dbReference type="ChEBI" id="CHEBI:30616"/>
        <dbReference type="ChEBI" id="CHEBI:58759"/>
        <dbReference type="ChEBI" id="CHEBI:456216"/>
        <dbReference type="EC" id="2.7.1.12"/>
    </reaction>
</comment>
<dbReference type="InterPro" id="IPR027417">
    <property type="entry name" value="P-loop_NTPase"/>
</dbReference>
<dbReference type="RefSeq" id="WP_005299722.1">
    <property type="nucleotide sequence ID" value="NZ_PYOG01000005.1"/>
</dbReference>
<dbReference type="InterPro" id="IPR006001">
    <property type="entry name" value="Therm_gnt_kin"/>
</dbReference>
<evidence type="ECO:0000256" key="8">
    <source>
        <dbReference type="ARBA" id="ARBA00048090"/>
    </source>
</evidence>
<name>A0A2T3QM37_PHODM</name>
<comment type="similarity">
    <text evidence="2">Belongs to the gluconokinase GntK/GntV family.</text>
</comment>
<reference evidence="9 10" key="1">
    <citation type="submission" date="2018-06" db="EMBL/GenBank/DDBJ databases">
        <authorList>
            <consortium name="Pathogen Informatics"/>
            <person name="Doyle S."/>
        </authorList>
    </citation>
    <scope>NUCLEOTIDE SEQUENCE [LARGE SCALE GENOMIC DNA]</scope>
    <source>
        <strain evidence="9 10">NCTC11647</strain>
    </source>
</reference>
<dbReference type="Proteomes" id="UP000251647">
    <property type="component" value="Unassembled WGS sequence"/>
</dbReference>
<evidence type="ECO:0000313" key="9">
    <source>
        <dbReference type="EMBL" id="SPY28035.1"/>
    </source>
</evidence>
<evidence type="ECO:0000313" key="10">
    <source>
        <dbReference type="Proteomes" id="UP000251647"/>
    </source>
</evidence>
<keyword evidence="5" id="KW-0547">Nucleotide-binding</keyword>
<keyword evidence="4" id="KW-0808">Transferase</keyword>
<dbReference type="Gene3D" id="3.40.50.300">
    <property type="entry name" value="P-loop containing nucleotide triphosphate hydrolases"/>
    <property type="match status" value="1"/>
</dbReference>
<organism evidence="9 10">
    <name type="scientific">Photobacterium damselae</name>
    <dbReference type="NCBI Taxonomy" id="38293"/>
    <lineage>
        <taxon>Bacteria</taxon>
        <taxon>Pseudomonadati</taxon>
        <taxon>Pseudomonadota</taxon>
        <taxon>Gammaproteobacteria</taxon>
        <taxon>Vibrionales</taxon>
        <taxon>Vibrionaceae</taxon>
        <taxon>Photobacterium</taxon>
    </lineage>
</organism>
<keyword evidence="7" id="KW-0067">ATP-binding</keyword>
<proteinExistence type="inferred from homology"/>
<evidence type="ECO:0000256" key="6">
    <source>
        <dbReference type="ARBA" id="ARBA00022777"/>
    </source>
</evidence>
<dbReference type="SUPFAM" id="SSF52540">
    <property type="entry name" value="P-loop containing nucleoside triphosphate hydrolases"/>
    <property type="match status" value="1"/>
</dbReference>
<dbReference type="PANTHER" id="PTHR43442">
    <property type="entry name" value="GLUCONOKINASE-RELATED"/>
    <property type="match status" value="1"/>
</dbReference>
<dbReference type="InterPro" id="IPR031322">
    <property type="entry name" value="Shikimate/glucono_kinase"/>
</dbReference>
<dbReference type="AlphaFoldDB" id="A0A2T3QM37"/>
<protein>
    <recommendedName>
        <fullName evidence="3">gluconokinase</fullName>
        <ecNumber evidence="3">2.7.1.12</ecNumber>
    </recommendedName>
</protein>
<evidence type="ECO:0000256" key="4">
    <source>
        <dbReference type="ARBA" id="ARBA00022679"/>
    </source>
</evidence>
<dbReference type="GO" id="GO:0005524">
    <property type="term" value="F:ATP binding"/>
    <property type="evidence" value="ECO:0007669"/>
    <property type="project" value="UniProtKB-KW"/>
</dbReference>
<dbReference type="EC" id="2.7.1.12" evidence="3"/>
<evidence type="ECO:0000256" key="1">
    <source>
        <dbReference type="ARBA" id="ARBA00004761"/>
    </source>
</evidence>
<accession>A0A2T3QM37</accession>